<keyword evidence="2" id="KW-1185">Reference proteome</keyword>
<dbReference type="AlphaFoldDB" id="A0A414T381"/>
<reference evidence="1 2" key="1">
    <citation type="submission" date="2018-08" db="EMBL/GenBank/DDBJ databases">
        <title>A genome reference for cultivated species of the human gut microbiota.</title>
        <authorList>
            <person name="Zou Y."/>
            <person name="Xue W."/>
            <person name="Luo G."/>
        </authorList>
    </citation>
    <scope>NUCLEOTIDE SEQUENCE [LARGE SCALE GENOMIC DNA]</scope>
    <source>
        <strain evidence="1 2">AM22-22</strain>
    </source>
</reference>
<dbReference type="Proteomes" id="UP000284095">
    <property type="component" value="Unassembled WGS sequence"/>
</dbReference>
<evidence type="ECO:0000313" key="1">
    <source>
        <dbReference type="EMBL" id="RHG28688.1"/>
    </source>
</evidence>
<name>A0A414T381_9FIRM</name>
<comment type="caution">
    <text evidence="1">The sequence shown here is derived from an EMBL/GenBank/DDBJ whole genome shotgun (WGS) entry which is preliminary data.</text>
</comment>
<proteinExistence type="predicted"/>
<dbReference type="EMBL" id="QRIC01000001">
    <property type="protein sequence ID" value="RHG28688.1"/>
    <property type="molecule type" value="Genomic_DNA"/>
</dbReference>
<sequence>MRKIDKYISKEKLCNLVVNRAEKLFELSSEESNYLRNRLKKYDKMELQHLYHNFTSFGVDAVLECICENEKLKHQNKK</sequence>
<gene>
    <name evidence="1" type="ORF">DW265_00145</name>
</gene>
<protein>
    <submittedName>
        <fullName evidence="1">Uncharacterized protein</fullName>
    </submittedName>
</protein>
<organism evidence="1 2">
    <name type="scientific">Dorea longicatena</name>
    <dbReference type="NCBI Taxonomy" id="88431"/>
    <lineage>
        <taxon>Bacteria</taxon>
        <taxon>Bacillati</taxon>
        <taxon>Bacillota</taxon>
        <taxon>Clostridia</taxon>
        <taxon>Lachnospirales</taxon>
        <taxon>Lachnospiraceae</taxon>
        <taxon>Dorea</taxon>
    </lineage>
</organism>
<evidence type="ECO:0000313" key="2">
    <source>
        <dbReference type="Proteomes" id="UP000284095"/>
    </source>
</evidence>
<accession>A0A414T381</accession>
<dbReference type="RefSeq" id="WP_118224001.1">
    <property type="nucleotide sequence ID" value="NZ_JAQDUV010000005.1"/>
</dbReference>